<dbReference type="GO" id="GO:0030041">
    <property type="term" value="P:actin filament polymerization"/>
    <property type="evidence" value="ECO:0007669"/>
    <property type="project" value="TreeGrafter"/>
</dbReference>
<dbReference type="GeneID" id="24270302"/>
<keyword evidence="2" id="KW-0812">Transmembrane</keyword>
<dbReference type="Proteomes" id="UP000054561">
    <property type="component" value="Unassembled WGS sequence"/>
</dbReference>
<feature type="compositionally biased region" description="Gly residues" evidence="1">
    <location>
        <begin position="509"/>
        <end position="541"/>
    </location>
</feature>
<feature type="region of interest" description="Disordered" evidence="1">
    <location>
        <begin position="822"/>
        <end position="1085"/>
    </location>
</feature>
<organism evidence="5 6">
    <name type="scientific">Plasmodium fragile</name>
    <dbReference type="NCBI Taxonomy" id="5857"/>
    <lineage>
        <taxon>Eukaryota</taxon>
        <taxon>Sar</taxon>
        <taxon>Alveolata</taxon>
        <taxon>Apicomplexa</taxon>
        <taxon>Aconoidasida</taxon>
        <taxon>Haemosporida</taxon>
        <taxon>Plasmodiidae</taxon>
        <taxon>Plasmodium</taxon>
        <taxon>Plasmodium (Plasmodium)</taxon>
    </lineage>
</organism>
<keyword evidence="2" id="KW-0472">Membrane</keyword>
<evidence type="ECO:0008006" key="7">
    <source>
        <dbReference type="Google" id="ProtNLM"/>
    </source>
</evidence>
<feature type="compositionally biased region" description="Pro residues" evidence="1">
    <location>
        <begin position="886"/>
        <end position="897"/>
    </location>
</feature>
<dbReference type="GO" id="GO:0005884">
    <property type="term" value="C:actin filament"/>
    <property type="evidence" value="ECO:0007669"/>
    <property type="project" value="TreeGrafter"/>
</dbReference>
<sequence>MAAALGKLLVYYTTTRGIRADVNEGDTGPGSLSEIFWGDVNRVYNELLYDMEEPRNDIETLCAYIVQNGAMAQRRLEDSSLCKDIMKVYYFMDGIRTAAETSSHVTQHEDEIHPLMRCMVGYVTLAKKFAPLCQFNDLVPDVSAATDAMRQTYQVHTSNTACDGLDLASLKIGYKLVGATIKEWIHNDSTRWDEIMDDYITETCEDHTTIDAGRNSGQEKHAEKEPQGAQRPISLHDLKTLAASKDELSKDEATRVLTQIQGLTDTDSIMNKLQDAIEAVPSQRRDNSSPAKSATADTVPATTPSKAPTGKIDESKHEEADTTHTAEYGPYKYTARMYTVQIWIGNTRTTHGTGQPCAWADKEVEDSEQKCNEQEGVITKDSEFMTKIKEWANTAFFSRVKKVFEDIHKKGGSTGRCDIQKQIKTKVKQLENTVNPPTATGVRAPAPPPKPRPQPAPAPAPRPPRPPRPSDPASAKPAPPSPSGKDASGTAQKPAKPVAAKPASSSTPGTGGTKAMGTSSSGGGGGGSGGNAGTGGATAGGKGKKGKTDEKECEWKSILDEPKRKVHVLGSYSAQQLEKMKTVLQQFVEYMDKKDQYMEAMGANCNNTGWNDIDKENVYYQDQTVADVMRCRLMSGALFFANGANRTETRAQQGSGAIDTEEEKLRCEVVNAFGDILEKKYCDHKTPWRRGVKYAWKTMHNMSSQEYGPGPQMPGAVFERRCTECGYDIKNPVVRVVNGDMANLLVHDGHIMDKIGNIEHRMPCEKDWKEYTKGMTSSTHKPTVVDENDIPDIKKAEGEVISKTKEAVAKVHEILNAEIEKKKSSAEKEKKSKAKESKETSSSKLPTQDEKSQEGKNPVSSTDLGRSDPDKDNVVQPQAPASPVLPAAPPPPPPPPDSGVGTEGPKGAGQHPTQVPTESKGKEATCPKNVNEETLGTGRVSIVFAPNPECKEGTSSSDPGKAITGDAVVDGGNDDPPPLNPPKPKPNPNPDQSGSSGSFSDADLADGVSGGEGNGGGKGQPGSSGPGSTGAQDPASSTPGSADTVNPGSSGTGPTGQTNNENSEIKPPSQENLPADTAINPSVPPGLRWEDVTPYTPAIIPAVVGIGIIAFFLWKYFAYLAKRRRTYRTVRDVPSPPLDEEILEHLQRGELPPPDYGYKMIRDRQPPSTSGRARTPRMNRRTIIELHLEVLNECEATEWENVKDDYWKIVVEQFAHDLEQDPIMCSSILDVPTSHAALATHDSTTRDSCPPNKEDRWNCMETIPLATDRSPPHEHDRWSCMETIQLQPDPYPPNDPDPWRCMETIQLPTHPCPPHDPDPWSCMKNIQLATDPSASNEDDPDPWSCMDTIQLDAEQSRAHSNHRPAPSAHDLHTTWIPWIDRNKHMVRACTGQKWFLQLTAAWKQYLREHMAATAASGEHRKAATMERTKLDAWKEWVAQQHQQMSTYTEEQWFPHLLNSAEEETVPEKGEVPGVEKHLEVEKVKGTEHILTVRDVPRSQPLHPQPYMKKRFTAKTWILILAFVIEESEMEQNMHEKELYVDALLEQL</sequence>
<evidence type="ECO:0000259" key="4">
    <source>
        <dbReference type="Pfam" id="PF12887"/>
    </source>
</evidence>
<name>A0A0D9QEF3_PLAFR</name>
<feature type="compositionally biased region" description="Pro residues" evidence="1">
    <location>
        <begin position="445"/>
        <end position="470"/>
    </location>
</feature>
<feature type="compositionally biased region" description="Pro residues" evidence="1">
    <location>
        <begin position="975"/>
        <end position="989"/>
    </location>
</feature>
<feature type="transmembrane region" description="Helical" evidence="2">
    <location>
        <begin position="1098"/>
        <end position="1118"/>
    </location>
</feature>
<dbReference type="InterPro" id="IPR051412">
    <property type="entry name" value="Formin_Homology_Diaphanous_sf"/>
</dbReference>
<proteinExistence type="predicted"/>
<feature type="compositionally biased region" description="Basic and acidic residues" evidence="1">
    <location>
        <begin position="217"/>
        <end position="226"/>
    </location>
</feature>
<dbReference type="EMBL" id="KQ001729">
    <property type="protein sequence ID" value="KJP85388.1"/>
    <property type="molecule type" value="Genomic_DNA"/>
</dbReference>
<keyword evidence="2" id="KW-1133">Transmembrane helix</keyword>
<reference evidence="5 6" key="1">
    <citation type="submission" date="2014-03" db="EMBL/GenBank/DDBJ databases">
        <title>The Genome Sequence of Plasmodium fragile nilgiri.</title>
        <authorList>
            <consortium name="The Broad Institute Genomics Platform"/>
            <consortium name="The Broad Institute Genome Sequencing Center for Infectious Disease"/>
            <person name="Neafsey D."/>
            <person name="Duraisingh M."/>
            <person name="Young S.K."/>
            <person name="Zeng Q."/>
            <person name="Gargeya S."/>
            <person name="Abouelleil A."/>
            <person name="Alvarado L."/>
            <person name="Chapman S.B."/>
            <person name="Gainer-Dewar J."/>
            <person name="Goldberg J."/>
            <person name="Griggs A."/>
            <person name="Gujja S."/>
            <person name="Hansen M."/>
            <person name="Howarth C."/>
            <person name="Imamovic A."/>
            <person name="Larimer J."/>
            <person name="Pearson M."/>
            <person name="Poon T.W."/>
            <person name="Priest M."/>
            <person name="Roberts A."/>
            <person name="Saif S."/>
            <person name="Shea T."/>
            <person name="Sykes S."/>
            <person name="Wortman J."/>
            <person name="Nusbaum C."/>
            <person name="Birren B."/>
        </authorList>
    </citation>
    <scope>NUCLEOTIDE SEQUENCE [LARGE SCALE GENOMIC DNA]</scope>
    <source>
        <strain evidence="6">nilgiri</strain>
    </source>
</reference>
<feature type="region of interest" description="Disordered" evidence="1">
    <location>
        <begin position="279"/>
        <end position="324"/>
    </location>
</feature>
<evidence type="ECO:0000256" key="2">
    <source>
        <dbReference type="SAM" id="Phobius"/>
    </source>
</evidence>
<feature type="compositionally biased region" description="Basic and acidic residues" evidence="1">
    <location>
        <begin position="822"/>
        <end position="854"/>
    </location>
</feature>
<dbReference type="OrthoDB" id="389532at2759"/>
<feature type="compositionally biased region" description="Polar residues" evidence="1">
    <location>
        <begin position="288"/>
        <end position="306"/>
    </location>
</feature>
<feature type="domain" description="Schizont-infected cell agglutination C-terminal" evidence="3">
    <location>
        <begin position="1115"/>
        <end position="1215"/>
    </location>
</feature>
<feature type="region of interest" description="Disordered" evidence="1">
    <location>
        <begin position="1154"/>
        <end position="1175"/>
    </location>
</feature>
<evidence type="ECO:0000256" key="1">
    <source>
        <dbReference type="SAM" id="MobiDB-lite"/>
    </source>
</evidence>
<dbReference type="RefSeq" id="XP_012338015.1">
    <property type="nucleotide sequence ID" value="XM_012482592.1"/>
</dbReference>
<accession>A0A0D9QEF3</accession>
<gene>
    <name evidence="5" type="ORF">AK88_04988</name>
</gene>
<dbReference type="InterPro" id="IPR024288">
    <property type="entry name" value="SICA_C"/>
</dbReference>
<evidence type="ECO:0000313" key="5">
    <source>
        <dbReference type="EMBL" id="KJP85388.1"/>
    </source>
</evidence>
<feature type="compositionally biased region" description="Basic and acidic residues" evidence="1">
    <location>
        <begin position="311"/>
        <end position="324"/>
    </location>
</feature>
<keyword evidence="6" id="KW-1185">Reference proteome</keyword>
<feature type="compositionally biased region" description="Low complexity" evidence="1">
    <location>
        <begin position="491"/>
        <end position="506"/>
    </location>
</feature>
<evidence type="ECO:0000313" key="6">
    <source>
        <dbReference type="Proteomes" id="UP000054561"/>
    </source>
</evidence>
<protein>
    <recommendedName>
        <fullName evidence="7">Schizont-infected cell agglutination C-terminal domain-containing protein</fullName>
    </recommendedName>
</protein>
<dbReference type="PANTHER" id="PTHR45691:SF1">
    <property type="entry name" value="FH2 DOMAIN-CONTAINING PROTEIN 1-RELATED"/>
    <property type="match status" value="1"/>
</dbReference>
<dbReference type="VEuPathDB" id="PlasmoDB:AK88_04988"/>
<feature type="region of interest" description="Disordered" evidence="1">
    <location>
        <begin position="209"/>
        <end position="235"/>
    </location>
</feature>
<evidence type="ECO:0000259" key="3">
    <source>
        <dbReference type="Pfam" id="PF12879"/>
    </source>
</evidence>
<dbReference type="InterPro" id="IPR024290">
    <property type="entry name" value="SICA_extracell_a"/>
</dbReference>
<dbReference type="Pfam" id="PF12879">
    <property type="entry name" value="SICA_C"/>
    <property type="match status" value="1"/>
</dbReference>
<feature type="domain" description="Schizont-infected cell agglutination extracellular alpha" evidence="4">
    <location>
        <begin position="36"/>
        <end position="184"/>
    </location>
</feature>
<feature type="compositionally biased region" description="Gly residues" evidence="1">
    <location>
        <begin position="1008"/>
        <end position="1028"/>
    </location>
</feature>
<feature type="region of interest" description="Disordered" evidence="1">
    <location>
        <begin position="430"/>
        <end position="553"/>
    </location>
</feature>
<dbReference type="Pfam" id="PF12887">
    <property type="entry name" value="SICA_alpha"/>
    <property type="match status" value="1"/>
</dbReference>
<dbReference type="PANTHER" id="PTHR45691">
    <property type="entry name" value="PROTEIN DIAPHANOUS"/>
    <property type="match status" value="1"/>
</dbReference>
<feature type="compositionally biased region" description="Polar residues" evidence="1">
    <location>
        <begin position="1034"/>
        <end position="1046"/>
    </location>
</feature>